<dbReference type="AlphaFoldDB" id="A0A2S6ASE2"/>
<feature type="region of interest" description="Disordered" evidence="1">
    <location>
        <begin position="38"/>
        <end position="86"/>
    </location>
</feature>
<dbReference type="Proteomes" id="UP000239874">
    <property type="component" value="Unassembled WGS sequence"/>
</dbReference>
<evidence type="ECO:0000313" key="3">
    <source>
        <dbReference type="Proteomes" id="UP000239874"/>
    </source>
</evidence>
<protein>
    <submittedName>
        <fullName evidence="2">Uncharacterized protein</fullName>
    </submittedName>
</protein>
<evidence type="ECO:0000313" key="2">
    <source>
        <dbReference type="EMBL" id="PPJ38140.1"/>
    </source>
</evidence>
<evidence type="ECO:0000256" key="1">
    <source>
        <dbReference type="SAM" id="MobiDB-lite"/>
    </source>
</evidence>
<organism evidence="2 3">
    <name type="scientific">Nocardia nova</name>
    <dbReference type="NCBI Taxonomy" id="37330"/>
    <lineage>
        <taxon>Bacteria</taxon>
        <taxon>Bacillati</taxon>
        <taxon>Actinomycetota</taxon>
        <taxon>Actinomycetes</taxon>
        <taxon>Mycobacteriales</taxon>
        <taxon>Nocardiaceae</taxon>
        <taxon>Nocardia</taxon>
    </lineage>
</organism>
<proteinExistence type="predicted"/>
<feature type="compositionally biased region" description="Basic and acidic residues" evidence="1">
    <location>
        <begin position="39"/>
        <end position="51"/>
    </location>
</feature>
<gene>
    <name evidence="2" type="ORF">C5E45_10230</name>
</gene>
<name>A0A2S6ASE2_9NOCA</name>
<accession>A0A2S6ASE2</accession>
<dbReference type="EMBL" id="PSZC01000006">
    <property type="protein sequence ID" value="PPJ38140.1"/>
    <property type="molecule type" value="Genomic_DNA"/>
</dbReference>
<comment type="caution">
    <text evidence="2">The sequence shown here is derived from an EMBL/GenBank/DDBJ whole genome shotgun (WGS) entry which is preliminary data.</text>
</comment>
<reference evidence="2 3" key="1">
    <citation type="submission" date="2018-02" db="EMBL/GenBank/DDBJ databases">
        <title>8 Nocardia nova and 1 Nocardia cyriacigeorgica strain used for evolution to TMP-SMX.</title>
        <authorList>
            <person name="Mehta H."/>
            <person name="Weng J."/>
            <person name="Shamoo Y."/>
        </authorList>
    </citation>
    <scope>NUCLEOTIDE SEQUENCE [LARGE SCALE GENOMIC DNA]</scope>
    <source>
        <strain evidence="2 3">MDA3139</strain>
    </source>
</reference>
<sequence>MIIVTLFAGMAIGAVAMAMVDRRRSGVYPYARRTRPGLRHHDSAAARDLHENAGGSRHIRTHPSWRDRLEQPHPTGGETNRTEELS</sequence>